<dbReference type="InterPro" id="IPR036764">
    <property type="entry name" value="Peptidase_Prp_sf"/>
</dbReference>
<dbReference type="Proteomes" id="UP000712157">
    <property type="component" value="Unassembled WGS sequence"/>
</dbReference>
<organism evidence="7 8">
    <name type="scientific">Diplocloster agilis</name>
    <dbReference type="NCBI Taxonomy" id="2850323"/>
    <lineage>
        <taxon>Bacteria</taxon>
        <taxon>Bacillati</taxon>
        <taxon>Bacillota</taxon>
        <taxon>Clostridia</taxon>
        <taxon>Lachnospirales</taxon>
        <taxon>Lachnospiraceae</taxon>
        <taxon>Diplocloster</taxon>
    </lineage>
</organism>
<dbReference type="RefSeq" id="WP_158344224.1">
    <property type="nucleotide sequence ID" value="NZ_JAHQCW010000002.1"/>
</dbReference>
<keyword evidence="3" id="KW-0378">Hydrolase</keyword>
<keyword evidence="4" id="KW-0788">Thiol protease</keyword>
<dbReference type="PANTHER" id="PTHR39178">
    <property type="entry name" value="HYPOTHETICAL RIBOSOME-ASSOCIATED PROTEIN"/>
    <property type="match status" value="1"/>
</dbReference>
<comment type="similarity">
    <text evidence="5">Belongs to the Prp family.</text>
</comment>
<dbReference type="GO" id="GO:0006508">
    <property type="term" value="P:proteolysis"/>
    <property type="evidence" value="ECO:0007669"/>
    <property type="project" value="UniProtKB-KW"/>
</dbReference>
<accession>A0A949JU96</accession>
<dbReference type="EMBL" id="JAHQCW010000002">
    <property type="protein sequence ID" value="MBU9735230.1"/>
    <property type="molecule type" value="Genomic_DNA"/>
</dbReference>
<dbReference type="Pfam" id="PF04327">
    <property type="entry name" value="Peptidase_Prp"/>
    <property type="match status" value="1"/>
</dbReference>
<dbReference type="Gene3D" id="3.30.70.1490">
    <property type="entry name" value="Cysteine protease Prp"/>
    <property type="match status" value="1"/>
</dbReference>
<keyword evidence="2 7" id="KW-0645">Protease</keyword>
<dbReference type="CDD" id="cd16332">
    <property type="entry name" value="Prp-like"/>
    <property type="match status" value="1"/>
</dbReference>
<keyword evidence="8" id="KW-1185">Reference proteome</keyword>
<evidence type="ECO:0000256" key="1">
    <source>
        <dbReference type="ARBA" id="ARBA00022517"/>
    </source>
</evidence>
<keyword evidence="1" id="KW-0690">Ribosome biogenesis</keyword>
<evidence type="ECO:0000256" key="6">
    <source>
        <dbReference type="ARBA" id="ARBA00044538"/>
    </source>
</evidence>
<evidence type="ECO:0000256" key="4">
    <source>
        <dbReference type="ARBA" id="ARBA00022807"/>
    </source>
</evidence>
<dbReference type="GO" id="GO:0042254">
    <property type="term" value="P:ribosome biogenesis"/>
    <property type="evidence" value="ECO:0007669"/>
    <property type="project" value="UniProtKB-KW"/>
</dbReference>
<evidence type="ECO:0000313" key="7">
    <source>
        <dbReference type="EMBL" id="MBU9735230.1"/>
    </source>
</evidence>
<dbReference type="InterPro" id="IPR007422">
    <property type="entry name" value="Peptidase_Prp"/>
</dbReference>
<comment type="caution">
    <text evidence="7">The sequence shown here is derived from an EMBL/GenBank/DDBJ whole genome shotgun (WGS) entry which is preliminary data.</text>
</comment>
<gene>
    <name evidence="7" type="ORF">KTH89_01705</name>
</gene>
<dbReference type="GO" id="GO:0008234">
    <property type="term" value="F:cysteine-type peptidase activity"/>
    <property type="evidence" value="ECO:0007669"/>
    <property type="project" value="UniProtKB-KW"/>
</dbReference>
<evidence type="ECO:0000256" key="2">
    <source>
        <dbReference type="ARBA" id="ARBA00022670"/>
    </source>
</evidence>
<protein>
    <recommendedName>
        <fullName evidence="6">Ribosomal processing cysteine protease Prp</fullName>
    </recommendedName>
</protein>
<sequence length="110" mass="12053">MIRITIYKDKNKDYVGLKALGHAGAARYGSDVVCAAVSVLITNTFNAIESLTEETLKCKTDESRGLMAVKFNKTPGSQAALLMDALVLGLKAVEAQHYNRGYIRLNFKEV</sequence>
<evidence type="ECO:0000313" key="8">
    <source>
        <dbReference type="Proteomes" id="UP000712157"/>
    </source>
</evidence>
<evidence type="ECO:0000256" key="5">
    <source>
        <dbReference type="ARBA" id="ARBA00044503"/>
    </source>
</evidence>
<proteinExistence type="inferred from homology"/>
<dbReference type="PANTHER" id="PTHR39178:SF1">
    <property type="entry name" value="RIBOSOMAL-PROCESSING CYSTEINE PROTEASE PRP"/>
    <property type="match status" value="1"/>
</dbReference>
<reference evidence="7" key="1">
    <citation type="submission" date="2021-06" db="EMBL/GenBank/DDBJ databases">
        <title>Description of novel taxa of the family Lachnospiraceae.</title>
        <authorList>
            <person name="Chaplin A.V."/>
            <person name="Sokolova S.R."/>
            <person name="Pikina A.P."/>
            <person name="Korzhanova M."/>
            <person name="Belova V."/>
            <person name="Korostin D."/>
            <person name="Efimov B.A."/>
        </authorList>
    </citation>
    <scope>NUCLEOTIDE SEQUENCE</scope>
    <source>
        <strain evidence="7">ASD5720</strain>
    </source>
</reference>
<evidence type="ECO:0000256" key="3">
    <source>
        <dbReference type="ARBA" id="ARBA00022801"/>
    </source>
</evidence>
<name>A0A949JU96_9FIRM</name>
<dbReference type="SUPFAM" id="SSF118010">
    <property type="entry name" value="TM1457-like"/>
    <property type="match status" value="1"/>
</dbReference>
<dbReference type="AlphaFoldDB" id="A0A949JU96"/>